<dbReference type="OrthoDB" id="19344at2759"/>
<reference evidence="7 9" key="1">
    <citation type="submission" date="2020-01" db="EMBL/GenBank/DDBJ databases">
        <authorList>
            <consortium name="DOE Joint Genome Institute"/>
            <person name="Haridas S."/>
            <person name="Albert R."/>
            <person name="Binder M."/>
            <person name="Bloem J."/>
            <person name="Labutti K."/>
            <person name="Salamov A."/>
            <person name="Andreopoulos B."/>
            <person name="Baker S.E."/>
            <person name="Barry K."/>
            <person name="Bills G."/>
            <person name="Bluhm B.H."/>
            <person name="Cannon C."/>
            <person name="Castanera R."/>
            <person name="Culley D.E."/>
            <person name="Daum C."/>
            <person name="Ezra D."/>
            <person name="Gonzalez J.B."/>
            <person name="Henrissat B."/>
            <person name="Kuo A."/>
            <person name="Liang C."/>
            <person name="Lipzen A."/>
            <person name="Lutzoni F."/>
            <person name="Magnuson J."/>
            <person name="Mondo S."/>
            <person name="Nolan M."/>
            <person name="Ohm R."/>
            <person name="Pangilinan J."/>
            <person name="Park H.-J."/>
            <person name="Ramirez L."/>
            <person name="Alfaro M."/>
            <person name="Sun H."/>
            <person name="Tritt A."/>
            <person name="Yoshinaga Y."/>
            <person name="Zwiers L.-H."/>
            <person name="Turgeon B.G."/>
            <person name="Goodwin S.B."/>
            <person name="Spatafora J.W."/>
            <person name="Crous P.W."/>
            <person name="Grigoriev I.V."/>
        </authorList>
    </citation>
    <scope>NUCLEOTIDE SEQUENCE</scope>
    <source>
        <strain evidence="7 9">CBS 781.70</strain>
    </source>
</reference>
<reference evidence="9" key="3">
    <citation type="submission" date="2025-04" db="UniProtKB">
        <authorList>
            <consortium name="RefSeq"/>
        </authorList>
    </citation>
    <scope>IDENTIFICATION</scope>
    <source>
        <strain evidence="9">CBS 781.70</strain>
    </source>
</reference>
<evidence type="ECO:0000256" key="2">
    <source>
        <dbReference type="ARBA" id="ARBA00022692"/>
    </source>
</evidence>
<dbReference type="Proteomes" id="UP000504638">
    <property type="component" value="Unplaced"/>
</dbReference>
<dbReference type="PANTHER" id="PTHR16201:SF11">
    <property type="entry name" value="PQ-LOOP REPEAT-CONTAINING PROTEIN"/>
    <property type="match status" value="1"/>
</dbReference>
<sequence length="311" mass="33873">MKTMDAFDIFQAPKSSCDEFASPNIPNFILSVTVLVGILISYLPQHVRIVSRRSSEGLSPYFVMLGTISASCALGNILVLPASQNAVSCCSAIGGLACASALLGIAQIAIQWCCFFVIMLLFIIFFPKIDTSEGSTLDSPFEAHPHRWQDAVITVGVAMGHFIITFIISIVIFARYPSALQLWANLLGGLSAILAIMQYFPQIWTTWKLKAAKSLSIPMMLIQTPGAFVFATSLALRYGLQGWSVWGVFIVTGCLQGCLLAMAIIFELQNRRDSNGPRDASMQSERDPSERTPLLDSPTSLENSGRAVRGH</sequence>
<reference evidence="9" key="2">
    <citation type="submission" date="2020-04" db="EMBL/GenBank/DDBJ databases">
        <authorList>
            <consortium name="NCBI Genome Project"/>
        </authorList>
    </citation>
    <scope>NUCLEOTIDE SEQUENCE</scope>
    <source>
        <strain evidence="9">CBS 781.70</strain>
    </source>
</reference>
<keyword evidence="2 6" id="KW-0812">Transmembrane</keyword>
<keyword evidence="4 6" id="KW-0472">Membrane</keyword>
<dbReference type="AlphaFoldDB" id="A0A6G1G7T6"/>
<dbReference type="SMART" id="SM00679">
    <property type="entry name" value="CTNS"/>
    <property type="match status" value="2"/>
</dbReference>
<dbReference type="RefSeq" id="XP_033535768.1">
    <property type="nucleotide sequence ID" value="XM_033674798.1"/>
</dbReference>
<gene>
    <name evidence="7 9" type="ORF">P152DRAFT_262249</name>
</gene>
<feature type="transmembrane region" description="Helical" evidence="6">
    <location>
        <begin position="246"/>
        <end position="268"/>
    </location>
</feature>
<dbReference type="GeneID" id="54415368"/>
<feature type="transmembrane region" description="Helical" evidence="6">
    <location>
        <begin position="151"/>
        <end position="174"/>
    </location>
</feature>
<evidence type="ECO:0000256" key="3">
    <source>
        <dbReference type="ARBA" id="ARBA00022989"/>
    </source>
</evidence>
<dbReference type="EMBL" id="ML975153">
    <property type="protein sequence ID" value="KAF1814137.1"/>
    <property type="molecule type" value="Genomic_DNA"/>
</dbReference>
<dbReference type="PANTHER" id="PTHR16201">
    <property type="entry name" value="SEVEN TRANSMEMBRANE PROTEIN 1-RELATED"/>
    <property type="match status" value="1"/>
</dbReference>
<dbReference type="InterPro" id="IPR006603">
    <property type="entry name" value="PQ-loop_rpt"/>
</dbReference>
<organism evidence="7">
    <name type="scientific">Eremomyces bilateralis CBS 781.70</name>
    <dbReference type="NCBI Taxonomy" id="1392243"/>
    <lineage>
        <taxon>Eukaryota</taxon>
        <taxon>Fungi</taxon>
        <taxon>Dikarya</taxon>
        <taxon>Ascomycota</taxon>
        <taxon>Pezizomycotina</taxon>
        <taxon>Dothideomycetes</taxon>
        <taxon>Dothideomycetes incertae sedis</taxon>
        <taxon>Eremomycetales</taxon>
        <taxon>Eremomycetaceae</taxon>
        <taxon>Eremomyces</taxon>
    </lineage>
</organism>
<feature type="transmembrane region" description="Helical" evidence="6">
    <location>
        <begin position="92"/>
        <end position="125"/>
    </location>
</feature>
<feature type="transmembrane region" description="Helical" evidence="6">
    <location>
        <begin position="221"/>
        <end position="240"/>
    </location>
</feature>
<evidence type="ECO:0000313" key="8">
    <source>
        <dbReference type="Proteomes" id="UP000504638"/>
    </source>
</evidence>
<accession>A0A6G1G7T6</accession>
<protein>
    <submittedName>
        <fullName evidence="7 9">PQ loop repeat protein</fullName>
    </submittedName>
</protein>
<evidence type="ECO:0000256" key="5">
    <source>
        <dbReference type="SAM" id="MobiDB-lite"/>
    </source>
</evidence>
<evidence type="ECO:0000256" key="1">
    <source>
        <dbReference type="ARBA" id="ARBA00004141"/>
    </source>
</evidence>
<evidence type="ECO:0000256" key="6">
    <source>
        <dbReference type="SAM" id="Phobius"/>
    </source>
</evidence>
<dbReference type="Pfam" id="PF04193">
    <property type="entry name" value="PQ-loop"/>
    <property type="match status" value="2"/>
</dbReference>
<keyword evidence="3 6" id="KW-1133">Transmembrane helix</keyword>
<keyword evidence="8" id="KW-1185">Reference proteome</keyword>
<name>A0A6G1G7T6_9PEZI</name>
<dbReference type="Gene3D" id="1.20.1280.290">
    <property type="match status" value="1"/>
</dbReference>
<evidence type="ECO:0000256" key="4">
    <source>
        <dbReference type="ARBA" id="ARBA00023136"/>
    </source>
</evidence>
<dbReference type="GO" id="GO:0016020">
    <property type="term" value="C:membrane"/>
    <property type="evidence" value="ECO:0007669"/>
    <property type="project" value="UniProtKB-SubCell"/>
</dbReference>
<evidence type="ECO:0000313" key="7">
    <source>
        <dbReference type="EMBL" id="KAF1814137.1"/>
    </source>
</evidence>
<feature type="transmembrane region" description="Helical" evidence="6">
    <location>
        <begin position="180"/>
        <end position="200"/>
    </location>
</feature>
<feature type="region of interest" description="Disordered" evidence="5">
    <location>
        <begin position="274"/>
        <end position="311"/>
    </location>
</feature>
<proteinExistence type="predicted"/>
<feature type="transmembrane region" description="Helical" evidence="6">
    <location>
        <begin position="20"/>
        <end position="40"/>
    </location>
</feature>
<evidence type="ECO:0000313" key="9">
    <source>
        <dbReference type="RefSeq" id="XP_033535768.1"/>
    </source>
</evidence>
<feature type="transmembrane region" description="Helical" evidence="6">
    <location>
        <begin position="61"/>
        <end position="80"/>
    </location>
</feature>
<comment type="subcellular location">
    <subcellularLocation>
        <location evidence="1">Membrane</location>
        <topology evidence="1">Multi-pass membrane protein</topology>
    </subcellularLocation>
</comment>
<dbReference type="InterPro" id="IPR051415">
    <property type="entry name" value="LAAT-1"/>
</dbReference>